<evidence type="ECO:0000313" key="2">
    <source>
        <dbReference type="Proteomes" id="UP001185015"/>
    </source>
</evidence>
<keyword evidence="2" id="KW-1185">Reference proteome</keyword>
<dbReference type="Proteomes" id="UP001185015">
    <property type="component" value="Unassembled WGS sequence"/>
</dbReference>
<gene>
    <name evidence="1" type="ORF">J2750_001184</name>
</gene>
<proteinExistence type="predicted"/>
<protein>
    <submittedName>
        <fullName evidence="1">Uncharacterized protein</fullName>
    </submittedName>
</protein>
<evidence type="ECO:0000313" key="1">
    <source>
        <dbReference type="EMBL" id="MDR6222735.1"/>
    </source>
</evidence>
<dbReference type="AlphaFoldDB" id="A0AA90TZ22"/>
<organism evidence="1 2">
    <name type="scientific">Methanococcoides alaskense</name>
    <dbReference type="NCBI Taxonomy" id="325778"/>
    <lineage>
        <taxon>Archaea</taxon>
        <taxon>Methanobacteriati</taxon>
        <taxon>Methanobacteriota</taxon>
        <taxon>Stenosarchaea group</taxon>
        <taxon>Methanomicrobia</taxon>
        <taxon>Methanosarcinales</taxon>
        <taxon>Methanosarcinaceae</taxon>
        <taxon>Methanococcoides</taxon>
    </lineage>
</organism>
<comment type="caution">
    <text evidence="1">The sequence shown here is derived from an EMBL/GenBank/DDBJ whole genome shotgun (WGS) entry which is preliminary data.</text>
</comment>
<name>A0AA90TZ22_9EURY</name>
<sequence length="45" mass="5349">MNTYCQTRLFTLAYSYVMIFNDVIIAMPNYTINPNLERLNVIFNI</sequence>
<dbReference type="EMBL" id="JAVDQI010000003">
    <property type="protein sequence ID" value="MDR6222735.1"/>
    <property type="molecule type" value="Genomic_DNA"/>
</dbReference>
<reference evidence="1 2" key="1">
    <citation type="submission" date="2023-07" db="EMBL/GenBank/DDBJ databases">
        <title>Genomic Encyclopedia of Type Strains, Phase IV (KMG-IV): sequencing the most valuable type-strain genomes for metagenomic binning, comparative biology and taxonomic classification.</title>
        <authorList>
            <person name="Goeker M."/>
        </authorList>
    </citation>
    <scope>NUCLEOTIDE SEQUENCE [LARGE SCALE GENOMIC DNA]</scope>
    <source>
        <strain evidence="1 2">DSM 17273</strain>
    </source>
</reference>
<accession>A0AA90TZ22</accession>